<dbReference type="Gene3D" id="3.40.250.10">
    <property type="entry name" value="Rhodanese-like domain"/>
    <property type="match status" value="2"/>
</dbReference>
<dbReference type="PROSITE" id="PS50206">
    <property type="entry name" value="RHODANESE_3"/>
    <property type="match status" value="2"/>
</dbReference>
<name>A0A5S9F4P9_UABAM</name>
<dbReference type="OrthoDB" id="9770030at2"/>
<dbReference type="Proteomes" id="UP000326354">
    <property type="component" value="Chromosome"/>
</dbReference>
<evidence type="ECO:0000259" key="3">
    <source>
        <dbReference type="PROSITE" id="PS50206"/>
    </source>
</evidence>
<dbReference type="InterPro" id="IPR001763">
    <property type="entry name" value="Rhodanese-like_dom"/>
</dbReference>
<gene>
    <name evidence="4" type="ORF">UABAM_04402</name>
</gene>
<dbReference type="SMART" id="SM00450">
    <property type="entry name" value="RHOD"/>
    <property type="match status" value="2"/>
</dbReference>
<dbReference type="PROSITE" id="PS00683">
    <property type="entry name" value="RHODANESE_2"/>
    <property type="match status" value="1"/>
</dbReference>
<dbReference type="KEGG" id="uam:UABAM_04402"/>
<dbReference type="SUPFAM" id="SSF52821">
    <property type="entry name" value="Rhodanese/Cell cycle control phosphatase"/>
    <property type="match status" value="2"/>
</dbReference>
<feature type="domain" description="Rhodanese" evidence="3">
    <location>
        <begin position="159"/>
        <end position="280"/>
    </location>
</feature>
<evidence type="ECO:0000256" key="1">
    <source>
        <dbReference type="ARBA" id="ARBA00022737"/>
    </source>
</evidence>
<dbReference type="Pfam" id="PF00581">
    <property type="entry name" value="Rhodanese"/>
    <property type="match status" value="2"/>
</dbReference>
<dbReference type="PANTHER" id="PTHR43855:SF1">
    <property type="entry name" value="THIOSULFATE SULFURTRANSFERASE"/>
    <property type="match status" value="1"/>
</dbReference>
<organism evidence="4 5">
    <name type="scientific">Uabimicrobium amorphum</name>
    <dbReference type="NCBI Taxonomy" id="2596890"/>
    <lineage>
        <taxon>Bacteria</taxon>
        <taxon>Pseudomonadati</taxon>
        <taxon>Planctomycetota</taxon>
        <taxon>Candidatus Uabimicrobiia</taxon>
        <taxon>Candidatus Uabimicrobiales</taxon>
        <taxon>Candidatus Uabimicrobiaceae</taxon>
        <taxon>Candidatus Uabimicrobium</taxon>
    </lineage>
</organism>
<dbReference type="InterPro" id="IPR036873">
    <property type="entry name" value="Rhodanese-like_dom_sf"/>
</dbReference>
<keyword evidence="5" id="KW-1185">Reference proteome</keyword>
<protein>
    <recommendedName>
        <fullName evidence="2">Sulfurtransferase</fullName>
    </recommendedName>
</protein>
<dbReference type="EMBL" id="AP019860">
    <property type="protein sequence ID" value="BBM86016.1"/>
    <property type="molecule type" value="Genomic_DNA"/>
</dbReference>
<dbReference type="CDD" id="cd01448">
    <property type="entry name" value="TST_Repeat_1"/>
    <property type="match status" value="1"/>
</dbReference>
<keyword evidence="1" id="KW-0677">Repeat</keyword>
<dbReference type="RefSeq" id="WP_151970096.1">
    <property type="nucleotide sequence ID" value="NZ_AP019860.1"/>
</dbReference>
<dbReference type="GO" id="GO:0004792">
    <property type="term" value="F:thiosulfate-cyanide sulfurtransferase activity"/>
    <property type="evidence" value="ECO:0007669"/>
    <property type="project" value="InterPro"/>
</dbReference>
<evidence type="ECO:0000256" key="2">
    <source>
        <dbReference type="RuleBase" id="RU000507"/>
    </source>
</evidence>
<dbReference type="InterPro" id="IPR051126">
    <property type="entry name" value="Thiosulfate_sulfurtransferase"/>
</dbReference>
<accession>A0A5S9F4P9</accession>
<reference evidence="4 5" key="1">
    <citation type="submission" date="2019-08" db="EMBL/GenBank/DDBJ databases">
        <title>Complete genome sequence of Candidatus Uab amorphum.</title>
        <authorList>
            <person name="Shiratori T."/>
            <person name="Suzuki S."/>
            <person name="Kakizawa Y."/>
            <person name="Ishida K."/>
        </authorList>
    </citation>
    <scope>NUCLEOTIDE SEQUENCE [LARGE SCALE GENOMIC DNA]</scope>
    <source>
        <strain evidence="4 5">SRT547</strain>
    </source>
</reference>
<proteinExistence type="predicted"/>
<dbReference type="InterPro" id="IPR001307">
    <property type="entry name" value="Thiosulphate_STrfase_CS"/>
</dbReference>
<evidence type="ECO:0000313" key="4">
    <source>
        <dbReference type="EMBL" id="BBM86016.1"/>
    </source>
</evidence>
<sequence length="282" mass="32726">MSEYTHPDVLVSADWLQEHIDDPNIRIVESNEDILLYNTGHIRNAVKIDWQNDLQDELIRDYISKEKFEELMSKKGISNDTTVVFYGDKSNWWACYAFWTFTMYGHTKCKLLNGGRQKWVNDNREMTKDTPDFPATEYKVSQINEDEIRAFREHVLKHIDGKKPLIDVRSPGEYTGELLHMPDYPQEGSLRGGHIPGAKSVPWSQAANDDGTFKDRKALEELYAQGAGIAEEDDVIVYCRIGERSSHTWFVLRYLLGYKNVRNYDGSWTEWGNLVRVPIEKP</sequence>
<keyword evidence="2 4" id="KW-0808">Transferase</keyword>
<dbReference type="CDD" id="cd01449">
    <property type="entry name" value="TST_Repeat_2"/>
    <property type="match status" value="1"/>
</dbReference>
<evidence type="ECO:0000313" key="5">
    <source>
        <dbReference type="Proteomes" id="UP000326354"/>
    </source>
</evidence>
<feature type="domain" description="Rhodanese" evidence="3">
    <location>
        <begin position="21"/>
        <end position="128"/>
    </location>
</feature>
<dbReference type="PANTHER" id="PTHR43855">
    <property type="entry name" value="THIOSULFATE SULFURTRANSFERASE"/>
    <property type="match status" value="1"/>
</dbReference>
<dbReference type="AlphaFoldDB" id="A0A5S9F4P9"/>